<dbReference type="EMBL" id="KN846956">
    <property type="protein sequence ID" value="KIW73909.1"/>
    <property type="molecule type" value="Genomic_DNA"/>
</dbReference>
<evidence type="ECO:0000259" key="7">
    <source>
        <dbReference type="Pfam" id="PF02866"/>
    </source>
</evidence>
<feature type="domain" description="Lactate/malate dehydrogenase N-terminal" evidence="6">
    <location>
        <begin position="17"/>
        <end position="100"/>
    </location>
</feature>
<evidence type="ECO:0000259" key="6">
    <source>
        <dbReference type="Pfam" id="PF00056"/>
    </source>
</evidence>
<dbReference type="Gene3D" id="3.40.50.720">
    <property type="entry name" value="NAD(P)-binding Rossmann-like Domain"/>
    <property type="match status" value="2"/>
</dbReference>
<feature type="binding site" evidence="3">
    <location>
        <position position="124"/>
    </location>
    <ligand>
        <name>substrate</name>
    </ligand>
</feature>
<accession>A0A0D2GND8</accession>
<evidence type="ECO:0000256" key="3">
    <source>
        <dbReference type="PIRSR" id="PIRSR000102-2"/>
    </source>
</evidence>
<dbReference type="GO" id="GO:0006089">
    <property type="term" value="P:lactate metabolic process"/>
    <property type="evidence" value="ECO:0007669"/>
    <property type="project" value="TreeGrafter"/>
</dbReference>
<feature type="domain" description="Lactate/malate dehydrogenase N-terminal" evidence="6">
    <location>
        <begin position="120"/>
        <end position="179"/>
    </location>
</feature>
<feature type="binding site" evidence="3">
    <location>
        <position position="157"/>
    </location>
    <ligand>
        <name>substrate</name>
    </ligand>
</feature>
<feature type="binding site" evidence="3">
    <location>
        <position position="188"/>
    </location>
    <ligand>
        <name>substrate</name>
    </ligand>
</feature>
<dbReference type="GO" id="GO:0004459">
    <property type="term" value="F:L-lactate dehydrogenase (NAD+) activity"/>
    <property type="evidence" value="ECO:0007669"/>
    <property type="project" value="TreeGrafter"/>
</dbReference>
<dbReference type="PANTHER" id="PTHR43128:SF16">
    <property type="entry name" value="L-LACTATE DEHYDROGENASE"/>
    <property type="match status" value="1"/>
</dbReference>
<protein>
    <recommendedName>
        <fullName evidence="10">Lactate/malate dehydrogenase N-terminal domain-containing protein</fullName>
    </recommendedName>
</protein>
<feature type="binding site" evidence="4">
    <location>
        <position position="47"/>
    </location>
    <ligand>
        <name>NAD(+)</name>
        <dbReference type="ChEBI" id="CHEBI:57540"/>
    </ligand>
</feature>
<dbReference type="SUPFAM" id="SSF51735">
    <property type="entry name" value="NAD(P)-binding Rossmann-fold domains"/>
    <property type="match status" value="1"/>
</dbReference>
<feature type="domain" description="Lactate/malate dehydrogenase C-terminal" evidence="7">
    <location>
        <begin position="182"/>
        <end position="352"/>
    </location>
</feature>
<dbReference type="Proteomes" id="UP000054266">
    <property type="component" value="Unassembled WGS sequence"/>
</dbReference>
<organism evidence="8 9">
    <name type="scientific">Phialophora macrospora</name>
    <dbReference type="NCBI Taxonomy" id="1851006"/>
    <lineage>
        <taxon>Eukaryota</taxon>
        <taxon>Fungi</taxon>
        <taxon>Dikarya</taxon>
        <taxon>Ascomycota</taxon>
        <taxon>Pezizomycotina</taxon>
        <taxon>Eurotiomycetes</taxon>
        <taxon>Chaetothyriomycetidae</taxon>
        <taxon>Chaetothyriales</taxon>
        <taxon>Herpotrichiellaceae</taxon>
        <taxon>Phialophora</taxon>
    </lineage>
</organism>
<feature type="binding site" evidence="4">
    <location>
        <begin position="22"/>
        <end position="27"/>
    </location>
    <ligand>
        <name>NAD(+)</name>
        <dbReference type="ChEBI" id="CHEBI:57540"/>
    </ligand>
</feature>
<comment type="similarity">
    <text evidence="5">Belongs to the LDH/MDH superfamily.</text>
</comment>
<feature type="binding site" evidence="4">
    <location>
        <begin position="155"/>
        <end position="157"/>
    </location>
    <ligand>
        <name>NAD(+)</name>
        <dbReference type="ChEBI" id="CHEBI:57540"/>
    </ligand>
</feature>
<keyword evidence="1 5" id="KW-0560">Oxidoreductase</keyword>
<dbReference type="PANTHER" id="PTHR43128">
    <property type="entry name" value="L-2-HYDROXYCARBOXYLATE DEHYDROGENASE (NAD(P)(+))"/>
    <property type="match status" value="1"/>
</dbReference>
<dbReference type="Gene3D" id="3.90.110.10">
    <property type="entry name" value="Lactate dehydrogenase/glycoside hydrolase, family 4, C-terminal"/>
    <property type="match status" value="1"/>
</dbReference>
<evidence type="ECO:0000256" key="5">
    <source>
        <dbReference type="RuleBase" id="RU003369"/>
    </source>
</evidence>
<dbReference type="InterPro" id="IPR036291">
    <property type="entry name" value="NAD(P)-bd_dom_sf"/>
</dbReference>
<evidence type="ECO:0000256" key="2">
    <source>
        <dbReference type="ARBA" id="ARBA00023027"/>
    </source>
</evidence>
<dbReference type="PIRSF" id="PIRSF000102">
    <property type="entry name" value="Lac_mal_DH"/>
    <property type="match status" value="1"/>
</dbReference>
<name>A0A0D2GND8_9EURO</name>
<keyword evidence="9" id="KW-1185">Reference proteome</keyword>
<keyword evidence="2 4" id="KW-0520">NAD</keyword>
<dbReference type="InterPro" id="IPR001236">
    <property type="entry name" value="Lactate/malate_DH_N"/>
</dbReference>
<dbReference type="SUPFAM" id="SSF56327">
    <property type="entry name" value="LDH C-terminal domain-like"/>
    <property type="match status" value="1"/>
</dbReference>
<evidence type="ECO:0000313" key="8">
    <source>
        <dbReference type="EMBL" id="KIW73909.1"/>
    </source>
</evidence>
<sequence>MPAFTKPQPPPSPTKTRIAIIGTGSVGSAIAYALLHGSRYSDLLLVDVRHDKRDAQVRDLSDAACAEGSSTRVRAATLRDAGGCDVVVIAAGVKRRRGESAVSGDANAPVLAPHNRSPIPGETRVQQLERTSAILRHIIDGMKPFFLPTTILLIVSNPVDVLTTLAYRLADLPSSQVLGLGTYLDTVRLRRIIAEELKISPESVHADILGTPDYGPQAEFPAWSKAVISGIPISESPMTPTDFDALTEAELAARSRKEGLVVTDVKGAPTFSIASSVARIISAIIYDNKSQIPLFGRLPDQAVSLSVGPMPISHFQEELGCCVSSPAFLGREGVVRPAGVKLQEPEEKKLVGAGVTVGETVERLMEHAAVGGKEEE</sequence>
<dbReference type="InterPro" id="IPR022383">
    <property type="entry name" value="Lactate/malate_DH_C"/>
</dbReference>
<gene>
    <name evidence="8" type="ORF">PV04_01989</name>
</gene>
<dbReference type="InterPro" id="IPR015955">
    <property type="entry name" value="Lactate_DH/Glyco_Ohase_4_C"/>
</dbReference>
<dbReference type="PRINTS" id="PR00086">
    <property type="entry name" value="LLDHDRGNASE"/>
</dbReference>
<dbReference type="AlphaFoldDB" id="A0A0D2GND8"/>
<proteinExistence type="inferred from homology"/>
<dbReference type="InterPro" id="IPR001557">
    <property type="entry name" value="L-lactate/malate_DH"/>
</dbReference>
<evidence type="ECO:0000256" key="4">
    <source>
        <dbReference type="PIRSR" id="PIRSR000102-3"/>
    </source>
</evidence>
<evidence type="ECO:0000256" key="1">
    <source>
        <dbReference type="ARBA" id="ARBA00023002"/>
    </source>
</evidence>
<dbReference type="Pfam" id="PF02866">
    <property type="entry name" value="Ldh_1_C"/>
    <property type="match status" value="1"/>
</dbReference>
<dbReference type="Pfam" id="PF00056">
    <property type="entry name" value="Ldh_1_N"/>
    <property type="match status" value="2"/>
</dbReference>
<dbReference type="STRING" id="5601.A0A0D2GND8"/>
<feature type="binding site" evidence="3">
    <location>
        <position position="95"/>
    </location>
    <ligand>
        <name>substrate</name>
    </ligand>
</feature>
<evidence type="ECO:0000313" key="9">
    <source>
        <dbReference type="Proteomes" id="UP000054266"/>
    </source>
</evidence>
<evidence type="ECO:0008006" key="10">
    <source>
        <dbReference type="Google" id="ProtNLM"/>
    </source>
</evidence>
<reference evidence="8 9" key="1">
    <citation type="submission" date="2015-01" db="EMBL/GenBank/DDBJ databases">
        <title>The Genome Sequence of Capronia semiimmersa CBS27337.</title>
        <authorList>
            <consortium name="The Broad Institute Genomics Platform"/>
            <person name="Cuomo C."/>
            <person name="de Hoog S."/>
            <person name="Gorbushina A."/>
            <person name="Stielow B."/>
            <person name="Teixiera M."/>
            <person name="Abouelleil A."/>
            <person name="Chapman S.B."/>
            <person name="Priest M."/>
            <person name="Young S.K."/>
            <person name="Wortman J."/>
            <person name="Nusbaum C."/>
            <person name="Birren B."/>
        </authorList>
    </citation>
    <scope>NUCLEOTIDE SEQUENCE [LARGE SCALE GENOMIC DNA]</scope>
    <source>
        <strain evidence="8 9">CBS 27337</strain>
    </source>
</reference>